<gene>
    <name evidence="5" type="ORF">SDC9_142531</name>
</gene>
<evidence type="ECO:0000256" key="1">
    <source>
        <dbReference type="ARBA" id="ARBA00023015"/>
    </source>
</evidence>
<accession>A0A645E133</accession>
<organism evidence="5">
    <name type="scientific">bioreactor metagenome</name>
    <dbReference type="NCBI Taxonomy" id="1076179"/>
    <lineage>
        <taxon>unclassified sequences</taxon>
        <taxon>metagenomes</taxon>
        <taxon>ecological metagenomes</taxon>
    </lineage>
</organism>
<dbReference type="InterPro" id="IPR046335">
    <property type="entry name" value="LacI/GalR-like_sensor"/>
</dbReference>
<name>A0A645E133_9ZZZZ</name>
<evidence type="ECO:0000259" key="4">
    <source>
        <dbReference type="Pfam" id="PF13377"/>
    </source>
</evidence>
<evidence type="ECO:0000313" key="5">
    <source>
        <dbReference type="EMBL" id="MPM95377.1"/>
    </source>
</evidence>
<dbReference type="SUPFAM" id="SSF53822">
    <property type="entry name" value="Periplasmic binding protein-like I"/>
    <property type="match status" value="1"/>
</dbReference>
<dbReference type="InterPro" id="IPR028082">
    <property type="entry name" value="Peripla_BP_I"/>
</dbReference>
<reference evidence="5" key="1">
    <citation type="submission" date="2019-08" db="EMBL/GenBank/DDBJ databases">
        <authorList>
            <person name="Kucharzyk K."/>
            <person name="Murdoch R.W."/>
            <person name="Higgins S."/>
            <person name="Loffler F."/>
        </authorList>
    </citation>
    <scope>NUCLEOTIDE SEQUENCE</scope>
</reference>
<dbReference type="GO" id="GO:0003700">
    <property type="term" value="F:DNA-binding transcription factor activity"/>
    <property type="evidence" value="ECO:0007669"/>
    <property type="project" value="TreeGrafter"/>
</dbReference>
<keyword evidence="2" id="KW-0238">DNA-binding</keyword>
<dbReference type="PANTHER" id="PTHR30146:SF109">
    <property type="entry name" value="HTH-TYPE TRANSCRIPTIONAL REGULATOR GALS"/>
    <property type="match status" value="1"/>
</dbReference>
<dbReference type="Pfam" id="PF13377">
    <property type="entry name" value="Peripla_BP_3"/>
    <property type="match status" value="1"/>
</dbReference>
<evidence type="ECO:0000256" key="3">
    <source>
        <dbReference type="ARBA" id="ARBA00023163"/>
    </source>
</evidence>
<dbReference type="Gene3D" id="3.40.50.2300">
    <property type="match status" value="2"/>
</dbReference>
<dbReference type="AlphaFoldDB" id="A0A645E133"/>
<feature type="domain" description="Transcriptional regulator LacI/GalR-like sensor" evidence="4">
    <location>
        <begin position="78"/>
        <end position="241"/>
    </location>
</feature>
<keyword evidence="3" id="KW-0804">Transcription</keyword>
<dbReference type="EMBL" id="VSSQ01041882">
    <property type="protein sequence ID" value="MPM95377.1"/>
    <property type="molecule type" value="Genomic_DNA"/>
</dbReference>
<evidence type="ECO:0000256" key="2">
    <source>
        <dbReference type="ARBA" id="ARBA00023125"/>
    </source>
</evidence>
<dbReference type="PANTHER" id="PTHR30146">
    <property type="entry name" value="LACI-RELATED TRANSCRIPTIONAL REPRESSOR"/>
    <property type="match status" value="1"/>
</dbReference>
<dbReference type="GO" id="GO:0000976">
    <property type="term" value="F:transcription cis-regulatory region binding"/>
    <property type="evidence" value="ECO:0007669"/>
    <property type="project" value="TreeGrafter"/>
</dbReference>
<proteinExistence type="predicted"/>
<comment type="caution">
    <text evidence="5">The sequence shown here is derived from an EMBL/GenBank/DDBJ whole genome shotgun (WGS) entry which is preliminary data.</text>
</comment>
<sequence length="253" mass="28588">MRFVFSRHWEDRAILDAWESSDALLILPPAPLSEIPESLATRFRSRQKPVVFIGSPVTNLGFDCVCGSEGSAVNCAIDVLVAKGHRRIGYIGQAELHETQQKYLNSTFFTTWKGRMQAMHGNAWQELDLTVSCPLYQMPHQAMYHMIRKTLPQKKYTALIASISQIPAILAALTDSGIPFPEECSLIAIGDRMEVPFFRPEPSRILVPYETHARHAFDLARHLAEHPELPPQEWEVKQFYVEGSTVSINRAGE</sequence>
<keyword evidence="1" id="KW-0805">Transcription regulation</keyword>
<protein>
    <recommendedName>
        <fullName evidence="4">Transcriptional regulator LacI/GalR-like sensor domain-containing protein</fullName>
    </recommendedName>
</protein>